<protein>
    <recommendedName>
        <fullName evidence="2">Nephrocystin 3-like N-terminal domain-containing protein</fullName>
    </recommendedName>
</protein>
<dbReference type="Proteomes" id="UP001150904">
    <property type="component" value="Unassembled WGS sequence"/>
</dbReference>
<dbReference type="Gene3D" id="3.40.50.300">
    <property type="entry name" value="P-loop containing nucleotide triphosphate hydrolases"/>
    <property type="match status" value="1"/>
</dbReference>
<dbReference type="Pfam" id="PF24883">
    <property type="entry name" value="NPHP3_N"/>
    <property type="match status" value="1"/>
</dbReference>
<keyword evidence="4" id="KW-1185">Reference proteome</keyword>
<feature type="domain" description="Nephrocystin 3-like N-terminal" evidence="2">
    <location>
        <begin position="202"/>
        <end position="348"/>
    </location>
</feature>
<proteinExistence type="predicted"/>
<evidence type="ECO:0000259" key="2">
    <source>
        <dbReference type="Pfam" id="PF24883"/>
    </source>
</evidence>
<evidence type="ECO:0000313" key="3">
    <source>
        <dbReference type="EMBL" id="KAJ5198074.1"/>
    </source>
</evidence>
<comment type="caution">
    <text evidence="3">The sequence shown here is derived from an EMBL/GenBank/DDBJ whole genome shotgun (WGS) entry which is preliminary data.</text>
</comment>
<dbReference type="AlphaFoldDB" id="A0A9W9JJG2"/>
<reference evidence="3" key="2">
    <citation type="journal article" date="2023" name="IMA Fungus">
        <title>Comparative genomic study of the Penicillium genus elucidates a diverse pangenome and 15 lateral gene transfer events.</title>
        <authorList>
            <person name="Petersen C."/>
            <person name="Sorensen T."/>
            <person name="Nielsen M.R."/>
            <person name="Sondergaard T.E."/>
            <person name="Sorensen J.L."/>
            <person name="Fitzpatrick D.A."/>
            <person name="Frisvad J.C."/>
            <person name="Nielsen K.L."/>
        </authorList>
    </citation>
    <scope>NUCLEOTIDE SEQUENCE</scope>
    <source>
        <strain evidence="3">IBT 15544</strain>
    </source>
</reference>
<dbReference type="InterPro" id="IPR027417">
    <property type="entry name" value="P-loop_NTPase"/>
</dbReference>
<dbReference type="PANTHER" id="PTHR10039">
    <property type="entry name" value="AMELOGENIN"/>
    <property type="match status" value="1"/>
</dbReference>
<sequence>MDGISDTASIIAVAKLAASIIKYMKAVVDAPVQKRRLLIAIIQTRGLLLTLHELTNEVEDEDWSSTIQSLSSHDGPLSTFWQLLEDLARKLGITRSGSQISIALHRLRWPFDQAGLQEMIASLEKLKSNFLLALANDHIRLSMEIRNEVRNVQTQLTEATINSRRQMIRSLSREQVLIVKSLSLTSLSHELDGEKVMELRASTEWFLSHDDFKQWHTVNPIQQTLVLTGSPGSGKSSFWHQLENVCIASFFFDLSGQEELSESFVLSSIVQKILSERPYLIEHLTALRVTGGPLSVANSIKLISLARCDLDQLYIILDEFDAYARTGLRVLKTLLSIKPPINILIATRETRFLSEALQDYLVVRCEDARPSRVYLDSIKAMLEQEPRILAHLDHDPEKIAEIAIHLVERSKGLYIWITQMVKLLARARNRTQFQSALKNDFPILIETYNLMLRDLTEQPPELVKLATKTLKIILDAGEPVDATQLMSDLAPEIAASMPQRDTNLTTGGIIEAIESSCKGFISSSGQLSTYGIHLRFIHQTTKEFLEDKYANESLAA</sequence>
<dbReference type="SUPFAM" id="SSF52540">
    <property type="entry name" value="P-loop containing nucleoside triphosphate hydrolases"/>
    <property type="match status" value="1"/>
</dbReference>
<dbReference type="EMBL" id="JAPQKR010000014">
    <property type="protein sequence ID" value="KAJ5198074.1"/>
    <property type="molecule type" value="Genomic_DNA"/>
</dbReference>
<accession>A0A9W9JJG2</accession>
<evidence type="ECO:0000256" key="1">
    <source>
        <dbReference type="ARBA" id="ARBA00022737"/>
    </source>
</evidence>
<dbReference type="InterPro" id="IPR056884">
    <property type="entry name" value="NPHP3-like_N"/>
</dbReference>
<organism evidence="3 4">
    <name type="scientific">Penicillium cinerascens</name>
    <dbReference type="NCBI Taxonomy" id="70096"/>
    <lineage>
        <taxon>Eukaryota</taxon>
        <taxon>Fungi</taxon>
        <taxon>Dikarya</taxon>
        <taxon>Ascomycota</taxon>
        <taxon>Pezizomycotina</taxon>
        <taxon>Eurotiomycetes</taxon>
        <taxon>Eurotiomycetidae</taxon>
        <taxon>Eurotiales</taxon>
        <taxon>Aspergillaceae</taxon>
        <taxon>Penicillium</taxon>
    </lineage>
</organism>
<name>A0A9W9JJG2_9EURO</name>
<gene>
    <name evidence="3" type="ORF">N7498_007191</name>
</gene>
<dbReference type="GeneID" id="83181554"/>
<evidence type="ECO:0000313" key="4">
    <source>
        <dbReference type="Proteomes" id="UP001150904"/>
    </source>
</evidence>
<keyword evidence="1" id="KW-0677">Repeat</keyword>
<dbReference type="PANTHER" id="PTHR10039:SF5">
    <property type="entry name" value="NACHT DOMAIN-CONTAINING PROTEIN"/>
    <property type="match status" value="1"/>
</dbReference>
<dbReference type="OrthoDB" id="7464126at2759"/>
<reference evidence="3" key="1">
    <citation type="submission" date="2022-12" db="EMBL/GenBank/DDBJ databases">
        <authorList>
            <person name="Petersen C."/>
        </authorList>
    </citation>
    <scope>NUCLEOTIDE SEQUENCE</scope>
    <source>
        <strain evidence="3">IBT 15544</strain>
    </source>
</reference>
<dbReference type="RefSeq" id="XP_058306502.1">
    <property type="nucleotide sequence ID" value="XM_058454253.1"/>
</dbReference>